<dbReference type="PROSITE" id="PS50088">
    <property type="entry name" value="ANK_REPEAT"/>
    <property type="match status" value="3"/>
</dbReference>
<organism evidence="2 3">
    <name type="scientific">Cricetulus griseus</name>
    <name type="common">Chinese hamster</name>
    <name type="synonym">Cricetulus barabensis griseus</name>
    <dbReference type="NCBI Taxonomy" id="10029"/>
    <lineage>
        <taxon>Eukaryota</taxon>
        <taxon>Metazoa</taxon>
        <taxon>Chordata</taxon>
        <taxon>Craniata</taxon>
        <taxon>Vertebrata</taxon>
        <taxon>Euteleostomi</taxon>
        <taxon>Mammalia</taxon>
        <taxon>Eutheria</taxon>
        <taxon>Euarchontoglires</taxon>
        <taxon>Glires</taxon>
        <taxon>Rodentia</taxon>
        <taxon>Myomorpha</taxon>
        <taxon>Muroidea</taxon>
        <taxon>Cricetidae</taxon>
        <taxon>Cricetinae</taxon>
        <taxon>Cricetulus</taxon>
    </lineage>
</organism>
<evidence type="ECO:0000256" key="1">
    <source>
        <dbReference type="PROSITE-ProRule" id="PRU00023"/>
    </source>
</evidence>
<evidence type="ECO:0000313" key="2">
    <source>
        <dbReference type="Proteomes" id="UP001108280"/>
    </source>
</evidence>
<dbReference type="Pfam" id="PF12796">
    <property type="entry name" value="Ank_2"/>
    <property type="match status" value="1"/>
</dbReference>
<dbReference type="PANTHER" id="PTHR24147:SF73">
    <property type="entry name" value="POTE ANKYRIN DOMAIN FAMILY, MEMBER G LIKE"/>
    <property type="match status" value="1"/>
</dbReference>
<feature type="repeat" description="ANK" evidence="1">
    <location>
        <begin position="116"/>
        <end position="148"/>
    </location>
</feature>
<dbReference type="InterPro" id="IPR002110">
    <property type="entry name" value="Ankyrin_rpt"/>
</dbReference>
<keyword evidence="1" id="KW-0040">ANK repeat</keyword>
<dbReference type="OrthoDB" id="3744237at2759"/>
<dbReference type="GeneID" id="118239808"/>
<accession>A0A9J7HDH1</accession>
<feature type="repeat" description="ANK" evidence="1">
    <location>
        <begin position="83"/>
        <end position="115"/>
    </location>
</feature>
<dbReference type="KEGG" id="cge:118239808"/>
<gene>
    <name evidence="3" type="primary">LOC118239808</name>
</gene>
<feature type="non-terminal residue" evidence="3">
    <location>
        <position position="181"/>
    </location>
</feature>
<dbReference type="InterPro" id="IPR050657">
    <property type="entry name" value="Ankyrin_repeat_domain"/>
</dbReference>
<dbReference type="PROSITE" id="PS50297">
    <property type="entry name" value="ANK_REP_REGION"/>
    <property type="match status" value="3"/>
</dbReference>
<dbReference type="PANTHER" id="PTHR24147">
    <property type="entry name" value="ANKYRIN REPEAT DOMAIN 36-RELATED"/>
    <property type="match status" value="1"/>
</dbReference>
<dbReference type="Proteomes" id="UP001108280">
    <property type="component" value="Unplaced"/>
</dbReference>
<dbReference type="PRINTS" id="PR01415">
    <property type="entry name" value="ANKYRIN"/>
</dbReference>
<dbReference type="InterPro" id="IPR036770">
    <property type="entry name" value="Ankyrin_rpt-contain_sf"/>
</dbReference>
<sequence length="181" mass="20501">MFSTLRKVFCFNKEPRTPLGFCDCPSGERRKFFWCGSTSSEDRSRQPYDPENTFHEAVCMGKLKEALHLLASKNFKINHKDTGKRTALHFACFYGHLHLVYFLLFPGSEINALDKKKCTPLMKAVQSREAQIVSVLLGHGADLNIKDCNGDSAIHQAVYSESLDILSNLHDFGGDIEEERK</sequence>
<dbReference type="SUPFAM" id="SSF48403">
    <property type="entry name" value="Ankyrin repeat"/>
    <property type="match status" value="1"/>
</dbReference>
<evidence type="ECO:0000313" key="3">
    <source>
        <dbReference type="RefSeq" id="XP_035309686.1"/>
    </source>
</evidence>
<reference evidence="3" key="1">
    <citation type="submission" date="2025-08" db="UniProtKB">
        <authorList>
            <consortium name="RefSeq"/>
        </authorList>
    </citation>
    <scope>IDENTIFICATION</scope>
    <source>
        <strain evidence="3">17A/GY</strain>
        <tissue evidence="3">Liver</tissue>
    </source>
</reference>
<dbReference type="RefSeq" id="XP_035309686.1">
    <property type="nucleotide sequence ID" value="XM_035453795.1"/>
</dbReference>
<dbReference type="SMART" id="SM00248">
    <property type="entry name" value="ANK"/>
    <property type="match status" value="3"/>
</dbReference>
<protein>
    <submittedName>
        <fullName evidence="3">Ankyrin repeat domain-containing protein 20A5</fullName>
    </submittedName>
</protein>
<proteinExistence type="predicted"/>
<name>A0A9J7HDH1_CRIGR</name>
<dbReference type="Gene3D" id="1.25.40.20">
    <property type="entry name" value="Ankyrin repeat-containing domain"/>
    <property type="match status" value="1"/>
</dbReference>
<keyword evidence="2" id="KW-1185">Reference proteome</keyword>
<dbReference type="AlphaFoldDB" id="A0A9J7HDH1"/>
<feature type="repeat" description="ANK" evidence="1">
    <location>
        <begin position="149"/>
        <end position="181"/>
    </location>
</feature>